<dbReference type="GO" id="GO:0070401">
    <property type="term" value="F:NADP+ binding"/>
    <property type="evidence" value="ECO:0007669"/>
    <property type="project" value="UniProtKB-UniRule"/>
</dbReference>
<dbReference type="EC" id="4.2.1.47" evidence="4 7"/>
<evidence type="ECO:0000313" key="9">
    <source>
        <dbReference type="EMBL" id="QEH31701.1"/>
    </source>
</evidence>
<dbReference type="FunFam" id="3.40.50.720:FF:000924">
    <property type="entry name" value="GDP-mannose 4,6 dehydratase"/>
    <property type="match status" value="1"/>
</dbReference>
<dbReference type="SUPFAM" id="SSF51735">
    <property type="entry name" value="NAD(P)-binding Rossmann-fold domains"/>
    <property type="match status" value="1"/>
</dbReference>
<evidence type="ECO:0000256" key="7">
    <source>
        <dbReference type="HAMAP-Rule" id="MF_00955"/>
    </source>
</evidence>
<evidence type="ECO:0000313" key="10">
    <source>
        <dbReference type="Proteomes" id="UP000324233"/>
    </source>
</evidence>
<dbReference type="Gene3D" id="3.90.25.10">
    <property type="entry name" value="UDP-galactose 4-epimerase, domain 1"/>
    <property type="match status" value="1"/>
</dbReference>
<evidence type="ECO:0000256" key="1">
    <source>
        <dbReference type="ARBA" id="ARBA00000188"/>
    </source>
</evidence>
<dbReference type="NCBIfam" id="TIGR01472">
    <property type="entry name" value="gmd"/>
    <property type="match status" value="1"/>
</dbReference>
<dbReference type="CDD" id="cd05260">
    <property type="entry name" value="GDP_MD_SDR_e"/>
    <property type="match status" value="1"/>
</dbReference>
<dbReference type="PANTHER" id="PTHR43715">
    <property type="entry name" value="GDP-MANNOSE 4,6-DEHYDRATASE"/>
    <property type="match status" value="1"/>
</dbReference>
<dbReference type="Pfam" id="PF16363">
    <property type="entry name" value="GDP_Man_Dehyd"/>
    <property type="match status" value="1"/>
</dbReference>
<organism evidence="9 10">
    <name type="scientific">Aquisphaera giovannonii</name>
    <dbReference type="NCBI Taxonomy" id="406548"/>
    <lineage>
        <taxon>Bacteria</taxon>
        <taxon>Pseudomonadati</taxon>
        <taxon>Planctomycetota</taxon>
        <taxon>Planctomycetia</taxon>
        <taxon>Isosphaerales</taxon>
        <taxon>Isosphaeraceae</taxon>
        <taxon>Aquisphaera</taxon>
    </lineage>
</organism>
<comment type="catalytic activity">
    <reaction evidence="1 7">
        <text>GDP-alpha-D-mannose = GDP-4-dehydro-alpha-D-rhamnose + H2O</text>
        <dbReference type="Rhea" id="RHEA:23820"/>
        <dbReference type="ChEBI" id="CHEBI:15377"/>
        <dbReference type="ChEBI" id="CHEBI:57527"/>
        <dbReference type="ChEBI" id="CHEBI:57964"/>
        <dbReference type="EC" id="4.2.1.47"/>
    </reaction>
</comment>
<evidence type="ECO:0000256" key="4">
    <source>
        <dbReference type="ARBA" id="ARBA00011989"/>
    </source>
</evidence>
<dbReference type="EMBL" id="CP042997">
    <property type="protein sequence ID" value="QEH31701.1"/>
    <property type="molecule type" value="Genomic_DNA"/>
</dbReference>
<feature type="domain" description="NAD(P)-binding" evidence="8">
    <location>
        <begin position="15"/>
        <end position="328"/>
    </location>
</feature>
<sequence length="348" mass="39576">MTRTRKEIDDMKRALITGITGQDGSYLAELLLGRPEYEVHGLVRRSSSLNRQRIDHLFRHDPGLRDRLHLHYADLGDASSLSMLMDRVRPDEVYNLGAQSHVRVSFDQPLYTADVVGLGTLRLLEAARQLNESKPVRFYQASSSEMYGAAPPPQGPATPFHPRSPYACAKLYAHWQTINYREAYGLFACSGILFNHESPRRGESFVTRKVTLGAARIKEGLQKRLVMGNLDARRDWGFAGDYVRAMWLMLQQEKPGDYVVATGESHSIHELLELAFSLVDLDYRDFVDFDPRYTRPSEVDALQGDATLAREVLGWKPEVDFRGLITMMVEHDLELARREKHAQTYPGP</sequence>
<proteinExistence type="inferred from homology"/>
<dbReference type="InterPro" id="IPR006368">
    <property type="entry name" value="GDP_Man_deHydtase"/>
</dbReference>
<gene>
    <name evidence="7 9" type="primary">gmd</name>
    <name evidence="9" type="ORF">OJF2_01660</name>
</gene>
<keyword evidence="5 7" id="KW-0456">Lyase</keyword>
<dbReference type="GO" id="GO:0042351">
    <property type="term" value="P:'de novo' GDP-L-fucose biosynthetic process"/>
    <property type="evidence" value="ECO:0007669"/>
    <property type="project" value="TreeGrafter"/>
</dbReference>
<comment type="similarity">
    <text evidence="3 7">Belongs to the NAD(P)-dependent epimerase/dehydratase family. GDP-mannose 4,6-dehydratase subfamily.</text>
</comment>
<comment type="function">
    <text evidence="6 7">Catalyzes the conversion of GDP-D-mannose to GDP-4-dehydro-6-deoxy-D-mannose.</text>
</comment>
<keyword evidence="10" id="KW-1185">Reference proteome</keyword>
<evidence type="ECO:0000259" key="8">
    <source>
        <dbReference type="Pfam" id="PF16363"/>
    </source>
</evidence>
<dbReference type="Gene3D" id="3.40.50.720">
    <property type="entry name" value="NAD(P)-binding Rossmann-like Domain"/>
    <property type="match status" value="1"/>
</dbReference>
<dbReference type="InterPro" id="IPR016040">
    <property type="entry name" value="NAD(P)-bd_dom"/>
</dbReference>
<evidence type="ECO:0000256" key="6">
    <source>
        <dbReference type="ARBA" id="ARBA00059383"/>
    </source>
</evidence>
<protein>
    <recommendedName>
        <fullName evidence="4 7">GDP-mannose 4,6-dehydratase</fullName>
        <ecNumber evidence="4 7">4.2.1.47</ecNumber>
    </recommendedName>
    <alternativeName>
        <fullName evidence="7">GDP-D-mannose dehydratase</fullName>
    </alternativeName>
</protein>
<dbReference type="HAMAP" id="MF_00955">
    <property type="entry name" value="GDP_Man_dehydratase"/>
    <property type="match status" value="1"/>
</dbReference>
<comment type="cofactor">
    <cofactor evidence="2 7">
        <name>NADP(+)</name>
        <dbReference type="ChEBI" id="CHEBI:58349"/>
    </cofactor>
</comment>
<dbReference type="InterPro" id="IPR036291">
    <property type="entry name" value="NAD(P)-bd_dom_sf"/>
</dbReference>
<evidence type="ECO:0000256" key="2">
    <source>
        <dbReference type="ARBA" id="ARBA00001937"/>
    </source>
</evidence>
<dbReference type="PANTHER" id="PTHR43715:SF1">
    <property type="entry name" value="GDP-MANNOSE 4,6 DEHYDRATASE"/>
    <property type="match status" value="1"/>
</dbReference>
<dbReference type="KEGG" id="agv:OJF2_01660"/>
<evidence type="ECO:0000256" key="3">
    <source>
        <dbReference type="ARBA" id="ARBA00009263"/>
    </source>
</evidence>
<dbReference type="AlphaFoldDB" id="A0A5B9VV63"/>
<comment type="caution">
    <text evidence="7">Lacks conserved residue(s) required for the propagation of feature annotation.</text>
</comment>
<accession>A0A5B9VV63</accession>
<dbReference type="Proteomes" id="UP000324233">
    <property type="component" value="Chromosome"/>
</dbReference>
<reference evidence="9 10" key="1">
    <citation type="submission" date="2019-08" db="EMBL/GenBank/DDBJ databases">
        <title>Deep-cultivation of Planctomycetes and their phenomic and genomic characterization uncovers novel biology.</title>
        <authorList>
            <person name="Wiegand S."/>
            <person name="Jogler M."/>
            <person name="Boedeker C."/>
            <person name="Pinto D."/>
            <person name="Vollmers J."/>
            <person name="Rivas-Marin E."/>
            <person name="Kohn T."/>
            <person name="Peeters S.H."/>
            <person name="Heuer A."/>
            <person name="Rast P."/>
            <person name="Oberbeckmann S."/>
            <person name="Bunk B."/>
            <person name="Jeske O."/>
            <person name="Meyerdierks A."/>
            <person name="Storesund J.E."/>
            <person name="Kallscheuer N."/>
            <person name="Luecker S."/>
            <person name="Lage O.M."/>
            <person name="Pohl T."/>
            <person name="Merkel B.J."/>
            <person name="Hornburger P."/>
            <person name="Mueller R.-W."/>
            <person name="Bruemmer F."/>
            <person name="Labrenz M."/>
            <person name="Spormann A.M."/>
            <person name="Op den Camp H."/>
            <person name="Overmann J."/>
            <person name="Amann R."/>
            <person name="Jetten M.S.M."/>
            <person name="Mascher T."/>
            <person name="Medema M.H."/>
            <person name="Devos D.P."/>
            <person name="Kaster A.-K."/>
            <person name="Ovreas L."/>
            <person name="Rohde M."/>
            <person name="Galperin M.Y."/>
            <person name="Jogler C."/>
        </authorList>
    </citation>
    <scope>NUCLEOTIDE SEQUENCE [LARGE SCALE GENOMIC DNA]</scope>
    <source>
        <strain evidence="9 10">OJF2</strain>
    </source>
</reference>
<dbReference type="GO" id="GO:0008446">
    <property type="term" value="F:GDP-mannose 4,6-dehydratase activity"/>
    <property type="evidence" value="ECO:0007669"/>
    <property type="project" value="UniProtKB-UniRule"/>
</dbReference>
<keyword evidence="7" id="KW-0521">NADP</keyword>
<name>A0A5B9VV63_9BACT</name>
<evidence type="ECO:0000256" key="5">
    <source>
        <dbReference type="ARBA" id="ARBA00023239"/>
    </source>
</evidence>